<keyword evidence="5" id="KW-0486">Methionine biosynthesis</keyword>
<feature type="compositionally biased region" description="Polar residues" evidence="13">
    <location>
        <begin position="203"/>
        <end position="212"/>
    </location>
</feature>
<dbReference type="InterPro" id="IPR051750">
    <property type="entry name" value="Trans-sulfuration_enzymes"/>
</dbReference>
<evidence type="ECO:0000256" key="9">
    <source>
        <dbReference type="ARBA" id="ARBA00061376"/>
    </source>
</evidence>
<name>A0A093UPL9_TALMA</name>
<dbReference type="GO" id="GO:0009086">
    <property type="term" value="P:methionine biosynthetic process"/>
    <property type="evidence" value="ECO:0007669"/>
    <property type="project" value="UniProtKB-KW"/>
</dbReference>
<evidence type="ECO:0000256" key="6">
    <source>
        <dbReference type="ARBA" id="ARBA00051441"/>
    </source>
</evidence>
<dbReference type="InterPro" id="IPR000277">
    <property type="entry name" value="Cys/Met-Metab_PyrdxlP-dep_enz"/>
</dbReference>
<dbReference type="EC" id="2.5.1.48" evidence="10"/>
<evidence type="ECO:0000256" key="12">
    <source>
        <dbReference type="RuleBase" id="RU362118"/>
    </source>
</evidence>
<dbReference type="HOGENOM" id="CLU_011302_1_0_1"/>
<evidence type="ECO:0000256" key="7">
    <source>
        <dbReference type="ARBA" id="ARBA00058439"/>
    </source>
</evidence>
<dbReference type="Gene3D" id="3.90.1150.10">
    <property type="entry name" value="Aspartate Aminotransferase, domain 1"/>
    <property type="match status" value="1"/>
</dbReference>
<comment type="function">
    <text evidence="7">Catalyzes the formation of L-cystathionine from O-succinyl-L-homoserine (OSHS) and L-cysteine, via a gamma-replacement reaction. In the absence of thiol, catalyzes gamma-elimination to form 2-oxobutanoate, succinate and ammonia.</text>
</comment>
<dbReference type="InterPro" id="IPR015424">
    <property type="entry name" value="PyrdxlP-dep_Trfase"/>
</dbReference>
<keyword evidence="2" id="KW-0028">Amino-acid biosynthesis</keyword>
<dbReference type="Pfam" id="PF01053">
    <property type="entry name" value="Cys_Met_Meta_PP"/>
    <property type="match status" value="1"/>
</dbReference>
<dbReference type="SUPFAM" id="SSF53383">
    <property type="entry name" value="PLP-dependent transferases"/>
    <property type="match status" value="1"/>
</dbReference>
<reference key="1">
    <citation type="journal article" date="2014" name="PLoS Genet.">
        <title>Signature Gene Expression Reveals Novel Clues to the Molecular Mechanisms of Dimorphic Transition in Penicillium marneffei.</title>
        <authorList>
            <person name="Yang E."/>
            <person name="Wang G."/>
            <person name="Cai J."/>
            <person name="Woo P.C."/>
            <person name="Lau S.K."/>
            <person name="Yuen K.-Y."/>
            <person name="Chow W.-N."/>
            <person name="Lin X."/>
        </authorList>
    </citation>
    <scope>NUCLEOTIDE SEQUENCE [LARGE SCALE GENOMIC DNA]</scope>
    <source>
        <strain>PM1</strain>
    </source>
</reference>
<dbReference type="FunFam" id="3.90.1150.10:FF:000063">
    <property type="entry name" value="Probable cystathionine gamma-synthase"/>
    <property type="match status" value="1"/>
</dbReference>
<dbReference type="GO" id="GO:0019346">
    <property type="term" value="P:transsulfuration"/>
    <property type="evidence" value="ECO:0007669"/>
    <property type="project" value="InterPro"/>
</dbReference>
<keyword evidence="3" id="KW-0808">Transferase</keyword>
<organism evidence="14">
    <name type="scientific">Talaromyces marneffei PM1</name>
    <dbReference type="NCBI Taxonomy" id="1077442"/>
    <lineage>
        <taxon>Eukaryota</taxon>
        <taxon>Fungi</taxon>
        <taxon>Dikarya</taxon>
        <taxon>Ascomycota</taxon>
        <taxon>Pezizomycotina</taxon>
        <taxon>Eurotiomycetes</taxon>
        <taxon>Eurotiomycetidae</taxon>
        <taxon>Eurotiales</taxon>
        <taxon>Trichocomaceae</taxon>
        <taxon>Talaromyces</taxon>
        <taxon>Talaromyces sect. Talaromyces</taxon>
    </lineage>
</organism>
<dbReference type="InterPro" id="IPR015421">
    <property type="entry name" value="PyrdxlP-dep_Trfase_major"/>
</dbReference>
<reference evidence="14" key="2">
    <citation type="journal article" date="2014" name="PLoS Genet.">
        <title>Signature gene expression reveals novel clues to the molecular mechanisms of dimorphic transition in Penicillium marneffei.</title>
        <authorList>
            <person name="Yang E."/>
            <person name="Wang G."/>
            <person name="Cai J."/>
            <person name="Woo P.C."/>
            <person name="Lau S.K."/>
            <person name="Yuen K.-Y."/>
            <person name="Chow W.-N."/>
            <person name="Lin X."/>
        </authorList>
    </citation>
    <scope>NUCLEOTIDE SEQUENCE</scope>
    <source>
        <strain evidence="14">PM1</strain>
    </source>
</reference>
<keyword evidence="4 12" id="KW-0663">Pyridoxal phosphate</keyword>
<comment type="caution">
    <text evidence="14">The sequence shown here is derived from an EMBL/GenBank/DDBJ whole genome shotgun (WGS) entry which is preliminary data.</text>
</comment>
<comment type="cofactor">
    <cofactor evidence="1 12">
        <name>pyridoxal 5'-phosphate</name>
        <dbReference type="ChEBI" id="CHEBI:597326"/>
    </cofactor>
</comment>
<comment type="catalytic activity">
    <reaction evidence="6">
        <text>O-succinyl-L-homoserine + L-cysteine = L,L-cystathionine + succinate + H(+)</text>
        <dbReference type="Rhea" id="RHEA:20397"/>
        <dbReference type="ChEBI" id="CHEBI:15378"/>
        <dbReference type="ChEBI" id="CHEBI:30031"/>
        <dbReference type="ChEBI" id="CHEBI:35235"/>
        <dbReference type="ChEBI" id="CHEBI:57661"/>
        <dbReference type="ChEBI" id="CHEBI:58161"/>
        <dbReference type="EC" id="2.5.1.48"/>
    </reaction>
</comment>
<dbReference type="GO" id="GO:0030170">
    <property type="term" value="F:pyridoxal phosphate binding"/>
    <property type="evidence" value="ECO:0007669"/>
    <property type="project" value="InterPro"/>
</dbReference>
<feature type="compositionally biased region" description="Basic and acidic residues" evidence="13">
    <location>
        <begin position="193"/>
        <end position="202"/>
    </location>
</feature>
<sequence length="591" mass="65933">MLQAIGGTVPPNTDHAISVSLPTWKSNVGYEEGQDWVISRMQCGYPRFFVHPLIQSLAQEVLRRCGNADLEATTLFPSSRTAEICRTFMIARIPAGESSKIRIVSFVPSPKADSDIRSHVNSKLFGVIYPKEYAPIAKQVWQHTGDGVQSRRSEFCLNALQDGYLVEDHALGSDGKQPFYSKGPKRYQQRTPTPKEHEHSAKATESSDGQEFSSFVEERFGRNLSATLAQNAKRAMRRRIAGSLTANVELHEALESEASDGRIAGLTENDVFLYPTGMSSIFNTHRTLLNAKGPLKSICFGFPYTDTLKILEKWGPGCIFYGHGSSDEIQDLESRLEKGERFLALFTEFPGNPLLTSPDLKRIRELANKYDFYVVVDETIGSFINVNVLQHADVVVSSLSKIFSGDSNVMGGSAVLNPQGLHYQFLKKAFTTDYEDNVWAEDAVFLERNSRDFISRIEKINTTTEFVTEILQTSPLVKEVYYPKYSPTRLNYDALRHPTGGYGGLFSITFHTTKDAIAFFDALEVMKGPSLGTNFTLSCPYTLLAHYAEADWASSFNVPFDLIRVSVGLEDPEELGARFKRALDAIKQNPA</sequence>
<evidence type="ECO:0000256" key="10">
    <source>
        <dbReference type="ARBA" id="ARBA00066530"/>
    </source>
</evidence>
<evidence type="ECO:0000256" key="2">
    <source>
        <dbReference type="ARBA" id="ARBA00022605"/>
    </source>
</evidence>
<evidence type="ECO:0000256" key="5">
    <source>
        <dbReference type="ARBA" id="ARBA00023167"/>
    </source>
</evidence>
<evidence type="ECO:0000256" key="13">
    <source>
        <dbReference type="SAM" id="MobiDB-lite"/>
    </source>
</evidence>
<evidence type="ECO:0000256" key="11">
    <source>
        <dbReference type="ARBA" id="ARBA00083849"/>
    </source>
</evidence>
<evidence type="ECO:0000313" key="14">
    <source>
        <dbReference type="EMBL" id="KFX41875.1"/>
    </source>
</evidence>
<dbReference type="InterPro" id="IPR015422">
    <property type="entry name" value="PyrdxlP-dep_Trfase_small"/>
</dbReference>
<comment type="pathway">
    <text evidence="8">Amino-acid biosynthesis; L-methionine biosynthesis via de novo pathway; L-cystathionine from O-succinyl-L-homoserine: step 1/1.</text>
</comment>
<accession>A0A093UPL9</accession>
<dbReference type="EMBL" id="JPOX01000052">
    <property type="protein sequence ID" value="KFX41875.1"/>
    <property type="molecule type" value="Genomic_DNA"/>
</dbReference>
<evidence type="ECO:0000256" key="4">
    <source>
        <dbReference type="ARBA" id="ARBA00022898"/>
    </source>
</evidence>
<dbReference type="eggNOG" id="KOG0053">
    <property type="taxonomic scope" value="Eukaryota"/>
</dbReference>
<protein>
    <recommendedName>
        <fullName evidence="10">cystathionine gamma-synthase</fullName>
        <ecNumber evidence="10">2.5.1.48</ecNumber>
    </recommendedName>
    <alternativeName>
        <fullName evidence="11">O-succinylhomoserine (thiol)-lyase</fullName>
    </alternativeName>
</protein>
<dbReference type="GO" id="GO:0003962">
    <property type="term" value="F:cystathionine gamma-synthase activity"/>
    <property type="evidence" value="ECO:0007669"/>
    <property type="project" value="UniProtKB-EC"/>
</dbReference>
<dbReference type="PANTHER" id="PTHR42699">
    <property type="match status" value="1"/>
</dbReference>
<dbReference type="PANTHER" id="PTHR42699:SF1">
    <property type="entry name" value="CYSTATHIONINE GAMMA-SYNTHASE-RELATED"/>
    <property type="match status" value="1"/>
</dbReference>
<feature type="region of interest" description="Disordered" evidence="13">
    <location>
        <begin position="175"/>
        <end position="212"/>
    </location>
</feature>
<evidence type="ECO:0000256" key="1">
    <source>
        <dbReference type="ARBA" id="ARBA00001933"/>
    </source>
</evidence>
<proteinExistence type="inferred from homology"/>
<dbReference type="FunFam" id="3.40.640.10:FF:000111">
    <property type="entry name" value="Cystathionine gamma-synthase"/>
    <property type="match status" value="1"/>
</dbReference>
<dbReference type="Gene3D" id="3.40.640.10">
    <property type="entry name" value="Type I PLP-dependent aspartate aminotransferase-like (Major domain)"/>
    <property type="match status" value="1"/>
</dbReference>
<evidence type="ECO:0000256" key="3">
    <source>
        <dbReference type="ARBA" id="ARBA00022679"/>
    </source>
</evidence>
<gene>
    <name evidence="14" type="ORF">GQ26_0520180</name>
</gene>
<evidence type="ECO:0000256" key="8">
    <source>
        <dbReference type="ARBA" id="ARBA00060510"/>
    </source>
</evidence>
<comment type="similarity">
    <text evidence="9">Belongs to the trans-sulfuration enzymes family. MET7 subfamily.</text>
</comment>
<dbReference type="AlphaFoldDB" id="A0A093UPL9"/>